<evidence type="ECO:0000256" key="4">
    <source>
        <dbReference type="HAMAP-Rule" id="MF_01363"/>
    </source>
</evidence>
<protein>
    <recommendedName>
        <fullName evidence="4">Large ribosomal subunit protein bL21</fullName>
    </recommendedName>
</protein>
<dbReference type="AlphaFoldDB" id="A0A0G1JJG2"/>
<dbReference type="InterPro" id="IPR001787">
    <property type="entry name" value="Ribosomal_bL21"/>
</dbReference>
<dbReference type="InterPro" id="IPR036164">
    <property type="entry name" value="bL21-like_sf"/>
</dbReference>
<comment type="caution">
    <text evidence="6">The sequence shown here is derived from an EMBL/GenBank/DDBJ whole genome shotgun (WGS) entry which is preliminary data.</text>
</comment>
<comment type="subunit">
    <text evidence="4">Part of the 50S ribosomal subunit. Contacts protein L20.</text>
</comment>
<dbReference type="InterPro" id="IPR028909">
    <property type="entry name" value="bL21-like"/>
</dbReference>
<keyword evidence="4 5" id="KW-0699">rRNA-binding</keyword>
<dbReference type="PANTHER" id="PTHR21349:SF0">
    <property type="entry name" value="LARGE RIBOSOMAL SUBUNIT PROTEIN BL21M"/>
    <property type="match status" value="1"/>
</dbReference>
<evidence type="ECO:0000313" key="7">
    <source>
        <dbReference type="Proteomes" id="UP000034154"/>
    </source>
</evidence>
<dbReference type="GO" id="GO:0005737">
    <property type="term" value="C:cytoplasm"/>
    <property type="evidence" value="ECO:0007669"/>
    <property type="project" value="UniProtKB-ARBA"/>
</dbReference>
<dbReference type="GO" id="GO:0003735">
    <property type="term" value="F:structural constituent of ribosome"/>
    <property type="evidence" value="ECO:0007669"/>
    <property type="project" value="InterPro"/>
</dbReference>
<dbReference type="GO" id="GO:1990904">
    <property type="term" value="C:ribonucleoprotein complex"/>
    <property type="evidence" value="ECO:0007669"/>
    <property type="project" value="UniProtKB-KW"/>
</dbReference>
<organism evidence="6 7">
    <name type="scientific">Candidatus Uhrbacteria bacterium GW2011_GWF2_44_350</name>
    <dbReference type="NCBI Taxonomy" id="1619000"/>
    <lineage>
        <taxon>Bacteria</taxon>
        <taxon>Candidatus Uhriibacteriota</taxon>
    </lineage>
</organism>
<keyword evidence="4 5" id="KW-0694">RNA-binding</keyword>
<keyword evidence="2 4" id="KW-0689">Ribosomal protein</keyword>
<dbReference type="PANTHER" id="PTHR21349">
    <property type="entry name" value="50S RIBOSOMAL PROTEIN L21"/>
    <property type="match status" value="1"/>
</dbReference>
<reference evidence="6 7" key="1">
    <citation type="journal article" date="2015" name="Nature">
        <title>rRNA introns, odd ribosomes, and small enigmatic genomes across a large radiation of phyla.</title>
        <authorList>
            <person name="Brown C.T."/>
            <person name="Hug L.A."/>
            <person name="Thomas B.C."/>
            <person name="Sharon I."/>
            <person name="Castelle C.J."/>
            <person name="Singh A."/>
            <person name="Wilkins M.J."/>
            <person name="Williams K.H."/>
            <person name="Banfield J.F."/>
        </authorList>
    </citation>
    <scope>NUCLEOTIDE SEQUENCE [LARGE SCALE GENOMIC DNA]</scope>
</reference>
<sequence length="104" mass="11565">MIAVIKTGGKEYIVREGQELKVEKLELDPGAKLELEAMLVADEEGKDVKVGKPFVAGAKVEAVIVEHGKAEKVAVVKYKPKVRYRRNVGHRQPFTKIKIEKIVA</sequence>
<dbReference type="Pfam" id="PF00829">
    <property type="entry name" value="Ribosomal_L21p"/>
    <property type="match status" value="1"/>
</dbReference>
<evidence type="ECO:0000256" key="2">
    <source>
        <dbReference type="ARBA" id="ARBA00022980"/>
    </source>
</evidence>
<dbReference type="GO" id="GO:0006412">
    <property type="term" value="P:translation"/>
    <property type="evidence" value="ECO:0007669"/>
    <property type="project" value="UniProtKB-UniRule"/>
</dbReference>
<keyword evidence="3 4" id="KW-0687">Ribonucleoprotein</keyword>
<name>A0A0G1JJG2_9BACT</name>
<evidence type="ECO:0000256" key="5">
    <source>
        <dbReference type="RuleBase" id="RU000562"/>
    </source>
</evidence>
<dbReference type="SUPFAM" id="SSF141091">
    <property type="entry name" value="L21p-like"/>
    <property type="match status" value="1"/>
</dbReference>
<dbReference type="EMBL" id="LCJB01000009">
    <property type="protein sequence ID" value="KKT71736.1"/>
    <property type="molecule type" value="Genomic_DNA"/>
</dbReference>
<evidence type="ECO:0000256" key="1">
    <source>
        <dbReference type="ARBA" id="ARBA00008563"/>
    </source>
</evidence>
<comment type="function">
    <text evidence="4 5">This protein binds to 23S rRNA in the presence of protein L20.</text>
</comment>
<dbReference type="HAMAP" id="MF_01363">
    <property type="entry name" value="Ribosomal_bL21"/>
    <property type="match status" value="1"/>
</dbReference>
<dbReference type="GO" id="GO:0019843">
    <property type="term" value="F:rRNA binding"/>
    <property type="evidence" value="ECO:0007669"/>
    <property type="project" value="UniProtKB-UniRule"/>
</dbReference>
<gene>
    <name evidence="4" type="primary">rplU</name>
    <name evidence="6" type="ORF">UW63_C0009G0005</name>
</gene>
<accession>A0A0G1JJG2</accession>
<evidence type="ECO:0000256" key="3">
    <source>
        <dbReference type="ARBA" id="ARBA00023274"/>
    </source>
</evidence>
<dbReference type="GO" id="GO:0005840">
    <property type="term" value="C:ribosome"/>
    <property type="evidence" value="ECO:0007669"/>
    <property type="project" value="UniProtKB-KW"/>
</dbReference>
<evidence type="ECO:0000313" key="6">
    <source>
        <dbReference type="EMBL" id="KKT71736.1"/>
    </source>
</evidence>
<dbReference type="NCBIfam" id="TIGR00061">
    <property type="entry name" value="L21"/>
    <property type="match status" value="1"/>
</dbReference>
<proteinExistence type="inferred from homology"/>
<dbReference type="Proteomes" id="UP000034154">
    <property type="component" value="Unassembled WGS sequence"/>
</dbReference>
<comment type="similarity">
    <text evidence="1 4 5">Belongs to the bacterial ribosomal protein bL21 family.</text>
</comment>